<dbReference type="PROSITE" id="PS50011">
    <property type="entry name" value="PROTEIN_KINASE_DOM"/>
    <property type="match status" value="1"/>
</dbReference>
<evidence type="ECO:0000256" key="1">
    <source>
        <dbReference type="ARBA" id="ARBA00004141"/>
    </source>
</evidence>
<accession>A0A5C5WM12</accession>
<keyword evidence="5 12" id="KW-0418">Kinase</keyword>
<evidence type="ECO:0000313" key="12">
    <source>
        <dbReference type="EMBL" id="TWT51121.1"/>
    </source>
</evidence>
<dbReference type="SMART" id="SM00220">
    <property type="entry name" value="S_TKc"/>
    <property type="match status" value="1"/>
</dbReference>
<dbReference type="GO" id="GO:0016020">
    <property type="term" value="C:membrane"/>
    <property type="evidence" value="ECO:0007669"/>
    <property type="project" value="UniProtKB-SubCell"/>
</dbReference>
<evidence type="ECO:0000256" key="8">
    <source>
        <dbReference type="ARBA" id="ARBA00023136"/>
    </source>
</evidence>
<dbReference type="PANTHER" id="PTHR43289:SF34">
    <property type="entry name" value="SERINE_THREONINE-PROTEIN KINASE YBDM-RELATED"/>
    <property type="match status" value="1"/>
</dbReference>
<proteinExistence type="predicted"/>
<dbReference type="PROSITE" id="PS00107">
    <property type="entry name" value="PROTEIN_KINASE_ATP"/>
    <property type="match status" value="1"/>
</dbReference>
<feature type="binding site" evidence="9">
    <location>
        <position position="63"/>
    </location>
    <ligand>
        <name>ATP</name>
        <dbReference type="ChEBI" id="CHEBI:30616"/>
    </ligand>
</feature>
<keyword evidence="3 10" id="KW-0812">Transmembrane</keyword>
<dbReference type="InterPro" id="IPR010432">
    <property type="entry name" value="RDD"/>
</dbReference>
<keyword evidence="7 10" id="KW-1133">Transmembrane helix</keyword>
<dbReference type="Proteomes" id="UP000316598">
    <property type="component" value="Unassembled WGS sequence"/>
</dbReference>
<feature type="transmembrane region" description="Helical" evidence="10">
    <location>
        <begin position="428"/>
        <end position="448"/>
    </location>
</feature>
<evidence type="ECO:0000256" key="9">
    <source>
        <dbReference type="PROSITE-ProRule" id="PRU10141"/>
    </source>
</evidence>
<dbReference type="Pfam" id="PF00069">
    <property type="entry name" value="Pkinase"/>
    <property type="match status" value="1"/>
</dbReference>
<dbReference type="EC" id="2.7.11.1" evidence="12"/>
<keyword evidence="13" id="KW-1185">Reference proteome</keyword>
<protein>
    <submittedName>
        <fullName evidence="12">Serine/threonine-protein kinase PknB</fullName>
        <ecNumber evidence="12">2.7.11.1</ecNumber>
    </submittedName>
</protein>
<evidence type="ECO:0000256" key="2">
    <source>
        <dbReference type="ARBA" id="ARBA00022679"/>
    </source>
</evidence>
<keyword evidence="8 10" id="KW-0472">Membrane</keyword>
<evidence type="ECO:0000256" key="5">
    <source>
        <dbReference type="ARBA" id="ARBA00022777"/>
    </source>
</evidence>
<evidence type="ECO:0000259" key="11">
    <source>
        <dbReference type="PROSITE" id="PS50011"/>
    </source>
</evidence>
<reference evidence="12 13" key="1">
    <citation type="submission" date="2019-02" db="EMBL/GenBank/DDBJ databases">
        <title>Deep-cultivation of Planctomycetes and their phenomic and genomic characterization uncovers novel biology.</title>
        <authorList>
            <person name="Wiegand S."/>
            <person name="Jogler M."/>
            <person name="Boedeker C."/>
            <person name="Pinto D."/>
            <person name="Vollmers J."/>
            <person name="Rivas-Marin E."/>
            <person name="Kohn T."/>
            <person name="Peeters S.H."/>
            <person name="Heuer A."/>
            <person name="Rast P."/>
            <person name="Oberbeckmann S."/>
            <person name="Bunk B."/>
            <person name="Jeske O."/>
            <person name="Meyerdierks A."/>
            <person name="Storesund J.E."/>
            <person name="Kallscheuer N."/>
            <person name="Luecker S."/>
            <person name="Lage O.M."/>
            <person name="Pohl T."/>
            <person name="Merkel B.J."/>
            <person name="Hornburger P."/>
            <person name="Mueller R.-W."/>
            <person name="Bruemmer F."/>
            <person name="Labrenz M."/>
            <person name="Spormann A.M."/>
            <person name="Op Den Camp H."/>
            <person name="Overmann J."/>
            <person name="Amann R."/>
            <person name="Jetten M.S.M."/>
            <person name="Mascher T."/>
            <person name="Medema M.H."/>
            <person name="Devos D.P."/>
            <person name="Kaster A.-K."/>
            <person name="Ovreas L."/>
            <person name="Rohde M."/>
            <person name="Galperin M.Y."/>
            <person name="Jogler C."/>
        </authorList>
    </citation>
    <scope>NUCLEOTIDE SEQUENCE [LARGE SCALE GENOMIC DNA]</scope>
    <source>
        <strain evidence="12 13">Pla22</strain>
    </source>
</reference>
<dbReference type="Gene3D" id="1.10.510.10">
    <property type="entry name" value="Transferase(Phosphotransferase) domain 1"/>
    <property type="match status" value="1"/>
</dbReference>
<feature type="domain" description="Protein kinase" evidence="11">
    <location>
        <begin position="34"/>
        <end position="293"/>
    </location>
</feature>
<keyword evidence="6 9" id="KW-0067">ATP-binding</keyword>
<gene>
    <name evidence="12" type="primary">pknB_21</name>
    <name evidence="12" type="ORF">Pla22_38980</name>
</gene>
<evidence type="ECO:0000256" key="10">
    <source>
        <dbReference type="SAM" id="Phobius"/>
    </source>
</evidence>
<feature type="transmembrane region" description="Helical" evidence="10">
    <location>
        <begin position="345"/>
        <end position="364"/>
    </location>
</feature>
<evidence type="ECO:0000256" key="7">
    <source>
        <dbReference type="ARBA" id="ARBA00022989"/>
    </source>
</evidence>
<evidence type="ECO:0000313" key="13">
    <source>
        <dbReference type="Proteomes" id="UP000316598"/>
    </source>
</evidence>
<dbReference type="EMBL" id="SJPI01000002">
    <property type="protein sequence ID" value="TWT51121.1"/>
    <property type="molecule type" value="Genomic_DNA"/>
</dbReference>
<dbReference type="PROSITE" id="PS00108">
    <property type="entry name" value="PROTEIN_KINASE_ST"/>
    <property type="match status" value="1"/>
</dbReference>
<dbReference type="Gene3D" id="3.30.200.20">
    <property type="entry name" value="Phosphorylase Kinase, domain 1"/>
    <property type="match status" value="1"/>
</dbReference>
<dbReference type="CDD" id="cd14014">
    <property type="entry name" value="STKc_PknB_like"/>
    <property type="match status" value="1"/>
</dbReference>
<dbReference type="RefSeq" id="WP_165440738.1">
    <property type="nucleotide sequence ID" value="NZ_SJPI01000002.1"/>
</dbReference>
<dbReference type="InterPro" id="IPR011009">
    <property type="entry name" value="Kinase-like_dom_sf"/>
</dbReference>
<keyword evidence="4 9" id="KW-0547">Nucleotide-binding</keyword>
<dbReference type="SUPFAM" id="SSF56112">
    <property type="entry name" value="Protein kinase-like (PK-like)"/>
    <property type="match status" value="1"/>
</dbReference>
<feature type="transmembrane region" description="Helical" evidence="10">
    <location>
        <begin position="395"/>
        <end position="416"/>
    </location>
</feature>
<sequence>MASPDETLDQPLLVAIENDDEADSPVLPQEFGDYRLIRLLGKGGMGVVYEAERISTGRRVALKMLGAKFDSPDMRQRFLREGRMAAGVSHPNSVYVFGSEEIEGLPVITMEVVGGGTLQDVLSSRGRLPVVESVDAMLDIVDGLEAALAGDVLHRDIKPSNCFVDRDGRVKVGDFGLSVSAIASVDTFATQSGVALGTPAYAAPEQLRGDELDCRSDIYSVGATLFTLLAGDPPFQGNNPVQIVAAVLDQTPPKLDSLRVDVSPELVACVAKCLAKKPDQRYESYAALRAALLPHSSRLPDPEPAPVLRRAMAGMIDLSIAWLIPRAIVASNIGVLSLLEIRDQFVYWTVFLAIALCYLGYFALSEGVYGCSVGKWLLGMKVTCRRGRAIGVRKAILRAAIAFMSLQGMLFLQLAIEWSIEFGWSRPYWPRSVYAALYVFAMLIVFVLPMLTMRRTNQYATFWDWITDSRVVLNIGRAIPIETPTKTASEAVNLDVETIGPYQFIRYLREPSWIETLDPALQRLVWLRRRDHDEDRSDRQRVARHEVARSTRTRWLQSVSRSDGVWDAFAVAPGRPLRELLDVMKQHDRGGFDWQSTRHWLLDLTLEIASAVEDGTLPKRLSLDHVWITTQGRAVLLDQPFPPTNSAKVTESSSIDVTDNSGRQQFLSTVANCTLAYTIPIHAQGILRNLSTGSFDQLTFLAGSLRSLLTKPAKIDRGSRVTALLTLPLFLIAMSLLSVQATERTYRAAALHWTEQYPGLPPLSDVLRFRDQINTTAGTDVVGVHVAAHYAALRDQLNRTGGVQSVKATIGDNAAVMYLQRILNEPQEISPRELAVADRSVERFVGEQSDSLWLIGPTALYQWLVSMVALIAILQLPFLMIARTTLGQHVFSYAVVDSEGSSAGRLQLLVRWIITWTPVTVAMLASTYWPLSVLALVPWFAGLVFAIAHPQRGWQERWSRTWLVPR</sequence>
<evidence type="ECO:0000256" key="4">
    <source>
        <dbReference type="ARBA" id="ARBA00022741"/>
    </source>
</evidence>
<dbReference type="InterPro" id="IPR000719">
    <property type="entry name" value="Prot_kinase_dom"/>
</dbReference>
<dbReference type="Pfam" id="PF06271">
    <property type="entry name" value="RDD"/>
    <property type="match status" value="2"/>
</dbReference>
<name>A0A5C5WM12_9BACT</name>
<evidence type="ECO:0000256" key="6">
    <source>
        <dbReference type="ARBA" id="ARBA00022840"/>
    </source>
</evidence>
<feature type="transmembrane region" description="Helical" evidence="10">
    <location>
        <begin position="860"/>
        <end position="882"/>
    </location>
</feature>
<comment type="caution">
    <text evidence="12">The sequence shown here is derived from an EMBL/GenBank/DDBJ whole genome shotgun (WGS) entry which is preliminary data.</text>
</comment>
<dbReference type="PANTHER" id="PTHR43289">
    <property type="entry name" value="MITOGEN-ACTIVATED PROTEIN KINASE KINASE KINASE 20-RELATED"/>
    <property type="match status" value="1"/>
</dbReference>
<dbReference type="GO" id="GO:0004674">
    <property type="term" value="F:protein serine/threonine kinase activity"/>
    <property type="evidence" value="ECO:0007669"/>
    <property type="project" value="UniProtKB-EC"/>
</dbReference>
<keyword evidence="2 12" id="KW-0808">Transferase</keyword>
<dbReference type="InterPro" id="IPR008271">
    <property type="entry name" value="Ser/Thr_kinase_AS"/>
</dbReference>
<comment type="subcellular location">
    <subcellularLocation>
        <location evidence="1">Membrane</location>
        <topology evidence="1">Multi-pass membrane protein</topology>
    </subcellularLocation>
</comment>
<dbReference type="InterPro" id="IPR017441">
    <property type="entry name" value="Protein_kinase_ATP_BS"/>
</dbReference>
<organism evidence="12 13">
    <name type="scientific">Rubripirellula amarantea</name>
    <dbReference type="NCBI Taxonomy" id="2527999"/>
    <lineage>
        <taxon>Bacteria</taxon>
        <taxon>Pseudomonadati</taxon>
        <taxon>Planctomycetota</taxon>
        <taxon>Planctomycetia</taxon>
        <taxon>Pirellulales</taxon>
        <taxon>Pirellulaceae</taxon>
        <taxon>Rubripirellula</taxon>
    </lineage>
</organism>
<evidence type="ECO:0000256" key="3">
    <source>
        <dbReference type="ARBA" id="ARBA00022692"/>
    </source>
</evidence>
<dbReference type="AlphaFoldDB" id="A0A5C5WM12"/>
<dbReference type="GO" id="GO:0005524">
    <property type="term" value="F:ATP binding"/>
    <property type="evidence" value="ECO:0007669"/>
    <property type="project" value="UniProtKB-UniRule"/>
</dbReference>
<feature type="transmembrane region" description="Helical" evidence="10">
    <location>
        <begin position="931"/>
        <end position="948"/>
    </location>
</feature>